<organism evidence="12 13">
    <name type="scientific">Armillaria borealis</name>
    <dbReference type="NCBI Taxonomy" id="47425"/>
    <lineage>
        <taxon>Eukaryota</taxon>
        <taxon>Fungi</taxon>
        <taxon>Dikarya</taxon>
        <taxon>Basidiomycota</taxon>
        <taxon>Agaricomycotina</taxon>
        <taxon>Agaricomycetes</taxon>
        <taxon>Agaricomycetidae</taxon>
        <taxon>Agaricales</taxon>
        <taxon>Marasmiineae</taxon>
        <taxon>Physalacriaceae</taxon>
        <taxon>Armillaria</taxon>
    </lineage>
</organism>
<feature type="compositionally biased region" description="Polar residues" evidence="10">
    <location>
        <begin position="367"/>
        <end position="379"/>
    </location>
</feature>
<evidence type="ECO:0000256" key="9">
    <source>
        <dbReference type="ARBA" id="ARBA00022898"/>
    </source>
</evidence>
<comment type="caution">
    <text evidence="12">The sequence shown here is derived from an EMBL/GenBank/DDBJ whole genome shotgun (WGS) entry which is preliminary data.</text>
</comment>
<evidence type="ECO:0000259" key="11">
    <source>
        <dbReference type="SMART" id="SM01115"/>
    </source>
</evidence>
<feature type="compositionally biased region" description="Basic and acidic residues" evidence="10">
    <location>
        <begin position="317"/>
        <end position="345"/>
    </location>
</feature>
<dbReference type="InterPro" id="IPR015421">
    <property type="entry name" value="PyrdxlP-dep_Trfase_major"/>
</dbReference>
<comment type="pathway">
    <text evidence="3">Amino-acid biosynthesis; L-arginine biosynthesis; N(2)-acetyl-L-ornithine from L-glutamate: step 4/4.</text>
</comment>
<evidence type="ECO:0000313" key="12">
    <source>
        <dbReference type="EMBL" id="KAK0453388.1"/>
    </source>
</evidence>
<dbReference type="Gene3D" id="3.40.640.10">
    <property type="entry name" value="Type I PLP-dependent aspartate aminotransferase-like (Major domain)"/>
    <property type="match status" value="1"/>
</dbReference>
<feature type="compositionally biased region" description="Basic and acidic residues" evidence="10">
    <location>
        <begin position="140"/>
        <end position="206"/>
    </location>
</feature>
<accession>A0AA39K729</accession>
<dbReference type="Gene3D" id="3.90.1150.10">
    <property type="entry name" value="Aspartate Aminotransferase, domain 1"/>
    <property type="match status" value="1"/>
</dbReference>
<proteinExistence type="inferred from homology"/>
<evidence type="ECO:0000256" key="5">
    <source>
        <dbReference type="ARBA" id="ARBA00012919"/>
    </source>
</evidence>
<protein>
    <recommendedName>
        <fullName evidence="5">acetylornithine transaminase</fullName>
        <ecNumber evidence="5">2.6.1.11</ecNumber>
    </recommendedName>
</protein>
<dbReference type="PROSITE" id="PS00600">
    <property type="entry name" value="AA_TRANSFER_CLASS_3"/>
    <property type="match status" value="1"/>
</dbReference>
<feature type="compositionally biased region" description="Basic residues" evidence="10">
    <location>
        <begin position="235"/>
        <end position="252"/>
    </location>
</feature>
<comment type="cofactor">
    <cofactor evidence="1">
        <name>pyridoxal 5'-phosphate</name>
        <dbReference type="ChEBI" id="CHEBI:597326"/>
    </cofactor>
</comment>
<dbReference type="GO" id="GO:0006526">
    <property type="term" value="P:L-arginine biosynthetic process"/>
    <property type="evidence" value="ECO:0007669"/>
    <property type="project" value="UniProtKB-ARBA"/>
</dbReference>
<feature type="compositionally biased region" description="Basic and acidic residues" evidence="10">
    <location>
        <begin position="220"/>
        <end position="234"/>
    </location>
</feature>
<keyword evidence="9" id="KW-0663">Pyridoxal phosphate</keyword>
<feature type="compositionally biased region" description="Polar residues" evidence="10">
    <location>
        <begin position="402"/>
        <end position="412"/>
    </location>
</feature>
<dbReference type="GO" id="GO:0003992">
    <property type="term" value="F:N2-acetyl-L-ornithine:2-oxoglutarate 5-aminotransferase activity"/>
    <property type="evidence" value="ECO:0007669"/>
    <property type="project" value="UniProtKB-EC"/>
</dbReference>
<gene>
    <name evidence="12" type="ORF">EV421DRAFT_2006868</name>
</gene>
<evidence type="ECO:0000313" key="13">
    <source>
        <dbReference type="Proteomes" id="UP001175226"/>
    </source>
</evidence>
<feature type="compositionally biased region" description="Low complexity" evidence="10">
    <location>
        <begin position="350"/>
        <end position="360"/>
    </location>
</feature>
<dbReference type="InterPro" id="IPR015424">
    <property type="entry name" value="PyrdxlP-dep_Trfase"/>
</dbReference>
<dbReference type="SMART" id="SM01115">
    <property type="entry name" value="cwf21"/>
    <property type="match status" value="1"/>
</dbReference>
<evidence type="ECO:0000256" key="1">
    <source>
        <dbReference type="ARBA" id="ARBA00001933"/>
    </source>
</evidence>
<dbReference type="InterPro" id="IPR013170">
    <property type="entry name" value="mRNA_splic_Cwf21_dom"/>
</dbReference>
<comment type="subcellular location">
    <subcellularLocation>
        <location evidence="2">Mitochondrion</location>
    </subcellularLocation>
</comment>
<dbReference type="EC" id="2.6.1.11" evidence="5"/>
<dbReference type="InterPro" id="IPR015422">
    <property type="entry name" value="PyrdxlP-dep_Trfase_small"/>
</dbReference>
<dbReference type="Pfam" id="PF00202">
    <property type="entry name" value="Aminotran_3"/>
    <property type="match status" value="1"/>
</dbReference>
<dbReference type="InterPro" id="IPR049704">
    <property type="entry name" value="Aminotrans_3_PPA_site"/>
</dbReference>
<dbReference type="InterPro" id="IPR050103">
    <property type="entry name" value="Class-III_PLP-dep_AT"/>
</dbReference>
<feature type="compositionally biased region" description="Pro residues" evidence="10">
    <location>
        <begin position="292"/>
        <end position="304"/>
    </location>
</feature>
<dbReference type="PANTHER" id="PTHR11986">
    <property type="entry name" value="AMINOTRANSFERASE CLASS III"/>
    <property type="match status" value="1"/>
</dbReference>
<comment type="similarity">
    <text evidence="4">Belongs to the class-III pyridoxal-phosphate-dependent aminotransferase family.</text>
</comment>
<evidence type="ECO:0000256" key="2">
    <source>
        <dbReference type="ARBA" id="ARBA00004173"/>
    </source>
</evidence>
<dbReference type="FunFam" id="3.40.640.10:FF:000004">
    <property type="entry name" value="Acetylornithine aminotransferase"/>
    <property type="match status" value="1"/>
</dbReference>
<dbReference type="GO" id="GO:0005759">
    <property type="term" value="C:mitochondrial matrix"/>
    <property type="evidence" value="ECO:0007669"/>
    <property type="project" value="TreeGrafter"/>
</dbReference>
<evidence type="ECO:0000256" key="8">
    <source>
        <dbReference type="ARBA" id="ARBA00022679"/>
    </source>
</evidence>
<dbReference type="Pfam" id="PF08312">
    <property type="entry name" value="cwf21"/>
    <property type="match status" value="1"/>
</dbReference>
<keyword evidence="8 12" id="KW-0808">Transferase</keyword>
<evidence type="ECO:0000256" key="10">
    <source>
        <dbReference type="SAM" id="MobiDB-lite"/>
    </source>
</evidence>
<dbReference type="Proteomes" id="UP001175226">
    <property type="component" value="Unassembled WGS sequence"/>
</dbReference>
<keyword evidence="7" id="KW-0028">Amino-acid biosynthesis</keyword>
<evidence type="ECO:0000256" key="7">
    <source>
        <dbReference type="ARBA" id="ARBA00022605"/>
    </source>
</evidence>
<evidence type="ECO:0000256" key="3">
    <source>
        <dbReference type="ARBA" id="ARBA00005024"/>
    </source>
</evidence>
<dbReference type="NCBIfam" id="TIGR00707">
    <property type="entry name" value="argD"/>
    <property type="match status" value="1"/>
</dbReference>
<dbReference type="PANTHER" id="PTHR11986:SF79">
    <property type="entry name" value="ACETYLORNITHINE AMINOTRANSFERASE, MITOCHONDRIAL"/>
    <property type="match status" value="1"/>
</dbReference>
<name>A0AA39K729_9AGAR</name>
<dbReference type="InterPro" id="IPR004636">
    <property type="entry name" value="AcOrn/SuccOrn_fam"/>
</dbReference>
<dbReference type="GO" id="GO:0030170">
    <property type="term" value="F:pyridoxal phosphate binding"/>
    <property type="evidence" value="ECO:0007669"/>
    <property type="project" value="InterPro"/>
</dbReference>
<keyword evidence="13" id="KW-1185">Reference proteome</keyword>
<feature type="region of interest" description="Disordered" evidence="10">
    <location>
        <begin position="132"/>
        <end position="412"/>
    </location>
</feature>
<dbReference type="InterPro" id="IPR005814">
    <property type="entry name" value="Aminotrans_3"/>
</dbReference>
<dbReference type="CDD" id="cd21372">
    <property type="entry name" value="cwf21_CWC21-like"/>
    <property type="match status" value="1"/>
</dbReference>
<reference evidence="12" key="1">
    <citation type="submission" date="2023-06" db="EMBL/GenBank/DDBJ databases">
        <authorList>
            <consortium name="Lawrence Berkeley National Laboratory"/>
            <person name="Ahrendt S."/>
            <person name="Sahu N."/>
            <person name="Indic B."/>
            <person name="Wong-Bajracharya J."/>
            <person name="Merenyi Z."/>
            <person name="Ke H.-M."/>
            <person name="Monk M."/>
            <person name="Kocsube S."/>
            <person name="Drula E."/>
            <person name="Lipzen A."/>
            <person name="Balint B."/>
            <person name="Henrissat B."/>
            <person name="Andreopoulos B."/>
            <person name="Martin F.M."/>
            <person name="Harder C.B."/>
            <person name="Rigling D."/>
            <person name="Ford K.L."/>
            <person name="Foster G.D."/>
            <person name="Pangilinan J."/>
            <person name="Papanicolaou A."/>
            <person name="Barry K."/>
            <person name="LaButti K."/>
            <person name="Viragh M."/>
            <person name="Koriabine M."/>
            <person name="Yan M."/>
            <person name="Riley R."/>
            <person name="Champramary S."/>
            <person name="Plett K.L."/>
            <person name="Tsai I.J."/>
            <person name="Slot J."/>
            <person name="Sipos G."/>
            <person name="Plett J."/>
            <person name="Nagy L.G."/>
            <person name="Grigoriev I.V."/>
        </authorList>
    </citation>
    <scope>NUCLEOTIDE SEQUENCE</scope>
    <source>
        <strain evidence="12">FPL87.14</strain>
    </source>
</reference>
<feature type="domain" description="CWF21" evidence="11">
    <location>
        <begin position="54"/>
        <end position="99"/>
    </location>
</feature>
<dbReference type="EMBL" id="JAUEPT010000003">
    <property type="protein sequence ID" value="KAK0453388.1"/>
    <property type="molecule type" value="Genomic_DNA"/>
</dbReference>
<dbReference type="SUPFAM" id="SSF53383">
    <property type="entry name" value="PLP-dependent transferases"/>
    <property type="match status" value="1"/>
</dbReference>
<keyword evidence="6" id="KW-0032">Aminotransferase</keyword>
<dbReference type="NCBIfam" id="NF002325">
    <property type="entry name" value="PRK01278.1"/>
    <property type="match status" value="1"/>
</dbReference>
<dbReference type="CDD" id="cd00610">
    <property type="entry name" value="OAT_like"/>
    <property type="match status" value="1"/>
</dbReference>
<evidence type="ECO:0000256" key="4">
    <source>
        <dbReference type="ARBA" id="ARBA00008954"/>
    </source>
</evidence>
<dbReference type="GO" id="GO:0005634">
    <property type="term" value="C:nucleus"/>
    <property type="evidence" value="ECO:0007669"/>
    <property type="project" value="UniProtKB-ARBA"/>
</dbReference>
<evidence type="ECO:0000256" key="6">
    <source>
        <dbReference type="ARBA" id="ARBA00022576"/>
    </source>
</evidence>
<sequence>MYNGIGLTTPRGSGTNGYVVRNLSTLRSYQPAQDRANAWDAAPPKHREPDEGILEHERKRKVEVECLTLQLELEDNGVDETEIEEKVGALRENLLANLSSMVPKKLKPTDTHGMAAAKKTELAKMARAFGTSSNYNEGDAFDREKQEELKMKRQVEREERDRRKEEEREKMLEQKAKWEAEKRERDRLRRREEDRIRREREENALKRKDRGMPPPPLPPPRDRPYRDNWGSDRRSRSRSPRRRPSPPRRPRRDSRSPSPPPRRRYDSRSRSRSRSSSLSRSPSPPPRRKRSPSPPRRSPPPTPPRLRRSASHSPPYRPRDRRGPPVEDDARADRGRRQHSEDQPRRGRGRSASSGSRSRSLPIPRTTIYTRSTLPNASSHLARGVAKEPAAPSTRYKAATHVPSTQSANEATTKTLSRASTYLLPVYARPDFVLSHGKGSYVWDTEDRKYLDFSAGIAVNALGHADEGVVKVISDHAGKLLHTSNVYHNEWAPQLAELLVTLTQKEGGLGFPSSGSGVVEGVKVFFANSGTEANEGALKIARKVGKDRWAVAEPGRSWDSSGCTKTRLVCFENSFHGRSMGALSVTSNPKYQTPFAPLLPGVDVGKVNDFAGLHGLVTDNTCAVIVEPIQGEGGINVAQTEWLQALRKRCDEVGAVLIFDEIQCGLYRTGSLWAHSTLPVDSHPDIVTMAKPLANGYPIGAVMIRDSVASTMTAGTHGTTFGGSPLASAVGHYVLSRLSDPSFVTQVKETSAYLTSRLEQLPRWFPEVLQPHIRGRGLILGLGFKDPSNPSRVVQLARERGVFVLTAGKDAVRLVPSLNVGKGEVDFAVDVIESCLGVL</sequence>
<dbReference type="GO" id="GO:0042802">
    <property type="term" value="F:identical protein binding"/>
    <property type="evidence" value="ECO:0007669"/>
    <property type="project" value="TreeGrafter"/>
</dbReference>
<dbReference type="AlphaFoldDB" id="A0AA39K729"/>